<proteinExistence type="predicted"/>
<gene>
    <name evidence="2" type="ORF">GB928_018715</name>
</gene>
<dbReference type="InterPro" id="IPR006448">
    <property type="entry name" value="Phage_term_ssu_P27"/>
</dbReference>
<reference evidence="2" key="1">
    <citation type="submission" date="2022-04" db="EMBL/GenBank/DDBJ databases">
        <title>Shinella lacus sp. nov., a novel member of the genus Shinella from water.</title>
        <authorList>
            <person name="Deng Y."/>
        </authorList>
    </citation>
    <scope>NUCLEOTIDE SEQUENCE</scope>
    <source>
        <strain evidence="2">JCM 31239</strain>
    </source>
</reference>
<feature type="region of interest" description="Disordered" evidence="1">
    <location>
        <begin position="123"/>
        <end position="142"/>
    </location>
</feature>
<name>A0ABT8XHK3_9HYPH</name>
<dbReference type="RefSeq" id="WP_244760847.1">
    <property type="nucleotide sequence ID" value="NZ_JALJCJ010000002.1"/>
</dbReference>
<feature type="compositionally biased region" description="Acidic residues" evidence="1">
    <location>
        <begin position="130"/>
        <end position="142"/>
    </location>
</feature>
<sequence>MRGSKPRLVVDNEAVRKAPAAPSWLSGEAKKEWRRVLPILIKRKILTTADLGSLENYCVAIGQVREMEEHLQRHGHVVEQFKEKDGEIFSLGMKRNPAVGIQSDAMTRARLLAAELGLTPVSRSRPAVREDEDDGEDPCNVS</sequence>
<accession>A0ABT8XHK3</accession>
<evidence type="ECO:0000256" key="1">
    <source>
        <dbReference type="SAM" id="MobiDB-lite"/>
    </source>
</evidence>
<dbReference type="EMBL" id="WHSC02000007">
    <property type="protein sequence ID" value="MDO6123225.1"/>
    <property type="molecule type" value="Genomic_DNA"/>
</dbReference>
<keyword evidence="3" id="KW-1185">Reference proteome</keyword>
<protein>
    <submittedName>
        <fullName evidence="2">Phage terminase small subunit P27 family</fullName>
    </submittedName>
</protein>
<evidence type="ECO:0000313" key="2">
    <source>
        <dbReference type="EMBL" id="MDO6123225.1"/>
    </source>
</evidence>
<evidence type="ECO:0000313" key="3">
    <source>
        <dbReference type="Proteomes" id="UP001177080"/>
    </source>
</evidence>
<dbReference type="NCBIfam" id="TIGR01558">
    <property type="entry name" value="sm_term_P27"/>
    <property type="match status" value="1"/>
</dbReference>
<organism evidence="2 3">
    <name type="scientific">Shinella curvata</name>
    <dbReference type="NCBI Taxonomy" id="1817964"/>
    <lineage>
        <taxon>Bacteria</taxon>
        <taxon>Pseudomonadati</taxon>
        <taxon>Pseudomonadota</taxon>
        <taxon>Alphaproteobacteria</taxon>
        <taxon>Hyphomicrobiales</taxon>
        <taxon>Rhizobiaceae</taxon>
        <taxon>Shinella</taxon>
    </lineage>
</organism>
<dbReference type="Proteomes" id="UP001177080">
    <property type="component" value="Unassembled WGS sequence"/>
</dbReference>
<dbReference type="Pfam" id="PF05119">
    <property type="entry name" value="Terminase_4"/>
    <property type="match status" value="1"/>
</dbReference>
<comment type="caution">
    <text evidence="2">The sequence shown here is derived from an EMBL/GenBank/DDBJ whole genome shotgun (WGS) entry which is preliminary data.</text>
</comment>